<sequence>MFNYINLKIIFPGFSVSFFSMMSQENQVNNSETIKSVYLRLNFFSHRILSAEENNRRRRLVDSHAKRVIKTEGSVKREGLRRWRCSMSINHQQFQDLKVHKTIDLQDCPSFKDDVLNDIVSRWKGTCMARDDYRKSHLRRLNDELYFLYCMSKRPNSVAIKDIDKLFYLDRLTMLISSCYIVCTKSMKGPDLWQDYQTAHPSSHVLATAKDQSDPDIEDETPTKKASLARNMSASKK</sequence>
<organism evidence="2 3">
    <name type="scientific">Papaver somniferum</name>
    <name type="common">Opium poppy</name>
    <dbReference type="NCBI Taxonomy" id="3469"/>
    <lineage>
        <taxon>Eukaryota</taxon>
        <taxon>Viridiplantae</taxon>
        <taxon>Streptophyta</taxon>
        <taxon>Embryophyta</taxon>
        <taxon>Tracheophyta</taxon>
        <taxon>Spermatophyta</taxon>
        <taxon>Magnoliopsida</taxon>
        <taxon>Ranunculales</taxon>
        <taxon>Papaveraceae</taxon>
        <taxon>Papaveroideae</taxon>
        <taxon>Papaver</taxon>
    </lineage>
</organism>
<name>A0A4Y7JGV2_PAPSO</name>
<protein>
    <submittedName>
        <fullName evidence="2">Uncharacterized protein</fullName>
    </submittedName>
</protein>
<feature type="region of interest" description="Disordered" evidence="1">
    <location>
        <begin position="205"/>
        <end position="237"/>
    </location>
</feature>
<dbReference type="AlphaFoldDB" id="A0A4Y7JGV2"/>
<dbReference type="EMBL" id="CM010719">
    <property type="protein sequence ID" value="RZC60354.1"/>
    <property type="molecule type" value="Genomic_DNA"/>
</dbReference>
<evidence type="ECO:0000313" key="2">
    <source>
        <dbReference type="EMBL" id="RZC60354.1"/>
    </source>
</evidence>
<dbReference type="Gramene" id="RZC60354">
    <property type="protein sequence ID" value="RZC60354"/>
    <property type="gene ID" value="C5167_022104"/>
</dbReference>
<gene>
    <name evidence="2" type="ORF">C5167_022104</name>
</gene>
<keyword evidence="3" id="KW-1185">Reference proteome</keyword>
<dbReference type="Proteomes" id="UP000316621">
    <property type="component" value="Chromosome 5"/>
</dbReference>
<proteinExistence type="predicted"/>
<evidence type="ECO:0000313" key="3">
    <source>
        <dbReference type="Proteomes" id="UP000316621"/>
    </source>
</evidence>
<accession>A0A4Y7JGV2</accession>
<evidence type="ECO:0000256" key="1">
    <source>
        <dbReference type="SAM" id="MobiDB-lite"/>
    </source>
</evidence>
<reference evidence="2 3" key="1">
    <citation type="journal article" date="2018" name="Science">
        <title>The opium poppy genome and morphinan production.</title>
        <authorList>
            <person name="Guo L."/>
            <person name="Winzer T."/>
            <person name="Yang X."/>
            <person name="Li Y."/>
            <person name="Ning Z."/>
            <person name="He Z."/>
            <person name="Teodor R."/>
            <person name="Lu Y."/>
            <person name="Bowser T.A."/>
            <person name="Graham I.A."/>
            <person name="Ye K."/>
        </authorList>
    </citation>
    <scope>NUCLEOTIDE SEQUENCE [LARGE SCALE GENOMIC DNA]</scope>
    <source>
        <strain evidence="3">cv. HN1</strain>
        <tissue evidence="2">Leaves</tissue>
    </source>
</reference>